<sequence length="297" mass="33270">MLWQILVGTAFLYLLSLTTSSPYTRLTNSYGHTSTIYLLPSQINATTALICKSVHPHFATTLFPVEKLVYERFSAAHDAPSTLLTYHGIHDDIPAGLILEYAEQGNLQDWLFSVAEPPDEALLYRWTSQAAEALSFAHSLGIFHADIHPLNFLLTSDLDLKVGDWGGASVDGSISPCSYRYRYRLFDADGIDVIKESGVSAQTEIFAFGMALFAMVSGQQAWPELEEPKDYEEIRENIVQRRFPKATQLRILGDVVQGCWDGKFESMEEVRMAVERERDAFLSRGKASSQQVSFIAK</sequence>
<feature type="signal peptide" evidence="1">
    <location>
        <begin position="1"/>
        <end position="20"/>
    </location>
</feature>
<name>A0ABR0TC45_AURPU</name>
<dbReference type="SMART" id="SM00220">
    <property type="entry name" value="S_TKc"/>
    <property type="match status" value="1"/>
</dbReference>
<proteinExistence type="predicted"/>
<reference evidence="3 4" key="1">
    <citation type="submission" date="2023-11" db="EMBL/GenBank/DDBJ databases">
        <title>Draft genome sequence and annotation of the polyextremotolerant black yeast-like fungus Aureobasidium pullulans NRRL 62042.</title>
        <authorList>
            <person name="Dielentheis-Frenken M.R.E."/>
            <person name="Wibberg D."/>
            <person name="Blank L.M."/>
            <person name="Tiso T."/>
        </authorList>
    </citation>
    <scope>NUCLEOTIDE SEQUENCE [LARGE SCALE GENOMIC DNA]</scope>
    <source>
        <strain evidence="3 4">NRRL 62042</strain>
    </source>
</reference>
<evidence type="ECO:0000313" key="4">
    <source>
        <dbReference type="Proteomes" id="UP001341245"/>
    </source>
</evidence>
<keyword evidence="4" id="KW-1185">Reference proteome</keyword>
<organism evidence="3 4">
    <name type="scientific">Aureobasidium pullulans</name>
    <name type="common">Black yeast</name>
    <name type="synonym">Pullularia pullulans</name>
    <dbReference type="NCBI Taxonomy" id="5580"/>
    <lineage>
        <taxon>Eukaryota</taxon>
        <taxon>Fungi</taxon>
        <taxon>Dikarya</taxon>
        <taxon>Ascomycota</taxon>
        <taxon>Pezizomycotina</taxon>
        <taxon>Dothideomycetes</taxon>
        <taxon>Dothideomycetidae</taxon>
        <taxon>Dothideales</taxon>
        <taxon>Saccotheciaceae</taxon>
        <taxon>Aureobasidium</taxon>
    </lineage>
</organism>
<evidence type="ECO:0000256" key="1">
    <source>
        <dbReference type="SAM" id="SignalP"/>
    </source>
</evidence>
<dbReference type="InterPro" id="IPR051681">
    <property type="entry name" value="Ser/Thr_Kinases-Pseudokinases"/>
</dbReference>
<comment type="caution">
    <text evidence="3">The sequence shown here is derived from an EMBL/GenBank/DDBJ whole genome shotgun (WGS) entry which is preliminary data.</text>
</comment>
<dbReference type="Proteomes" id="UP001341245">
    <property type="component" value="Unassembled WGS sequence"/>
</dbReference>
<gene>
    <name evidence="3" type="ORF">QM012_002513</name>
</gene>
<protein>
    <recommendedName>
        <fullName evidence="2">Protein kinase domain-containing protein</fullName>
    </recommendedName>
</protein>
<feature type="domain" description="Protein kinase" evidence="2">
    <location>
        <begin position="24"/>
        <end position="297"/>
    </location>
</feature>
<keyword evidence="1" id="KW-0732">Signal</keyword>
<dbReference type="EMBL" id="JASGXD010000013">
    <property type="protein sequence ID" value="KAK6002023.1"/>
    <property type="molecule type" value="Genomic_DNA"/>
</dbReference>
<accession>A0ABR0TC45</accession>
<feature type="chain" id="PRO_5045869346" description="Protein kinase domain-containing protein" evidence="1">
    <location>
        <begin position="21"/>
        <end position="297"/>
    </location>
</feature>
<dbReference type="PROSITE" id="PS50011">
    <property type="entry name" value="PROTEIN_KINASE_DOM"/>
    <property type="match status" value="1"/>
</dbReference>
<dbReference type="PANTHER" id="PTHR44329">
    <property type="entry name" value="SERINE/THREONINE-PROTEIN KINASE TNNI3K-RELATED"/>
    <property type="match status" value="1"/>
</dbReference>
<dbReference type="SUPFAM" id="SSF56112">
    <property type="entry name" value="Protein kinase-like (PK-like)"/>
    <property type="match status" value="1"/>
</dbReference>
<evidence type="ECO:0000313" key="3">
    <source>
        <dbReference type="EMBL" id="KAK6002023.1"/>
    </source>
</evidence>
<evidence type="ECO:0000259" key="2">
    <source>
        <dbReference type="PROSITE" id="PS50011"/>
    </source>
</evidence>
<dbReference type="InterPro" id="IPR000719">
    <property type="entry name" value="Prot_kinase_dom"/>
</dbReference>
<dbReference type="Gene3D" id="1.10.510.10">
    <property type="entry name" value="Transferase(Phosphotransferase) domain 1"/>
    <property type="match status" value="1"/>
</dbReference>
<dbReference type="Pfam" id="PF00069">
    <property type="entry name" value="Pkinase"/>
    <property type="match status" value="1"/>
</dbReference>
<dbReference type="InterPro" id="IPR011009">
    <property type="entry name" value="Kinase-like_dom_sf"/>
</dbReference>